<feature type="domain" description="HTH luxR-type" evidence="4">
    <location>
        <begin position="901"/>
        <end position="958"/>
    </location>
</feature>
<name>A0A7D4Q8Y3_9SPHI</name>
<keyword evidence="2" id="KW-1133">Transmembrane helix</keyword>
<keyword evidence="2" id="KW-0812">Transmembrane</keyword>
<dbReference type="PANTHER" id="PTHR43547">
    <property type="entry name" value="TWO-COMPONENT HISTIDINE KINASE"/>
    <property type="match status" value="1"/>
</dbReference>
<dbReference type="GO" id="GO:0003677">
    <property type="term" value="F:DNA binding"/>
    <property type="evidence" value="ECO:0007669"/>
    <property type="project" value="InterPro"/>
</dbReference>
<evidence type="ECO:0000256" key="1">
    <source>
        <dbReference type="ARBA" id="ARBA00022553"/>
    </source>
</evidence>
<keyword evidence="3" id="KW-0732">Signal</keyword>
<sequence>MKKLLIAFVVCQALLRMALAQTTIGIPAIKNYTPTDYNASTQIWDANQDKNGILYFGNQDGLLTFDGSYWKTYPLPNKGAVRALAIDPAGRIFVGGQDEIGYFFPDDNGILKFHTIKNLLPQVARQFADILTIIVGKNEVFFRTVECIFQYDYKSMKTYDTYGGWRMMSLAGGRLFADDREMGLMWFNNGRWQQLNKQLSAKNINIAGIIGYHGDTLMAASVKNGIFLIAGDEVIKKPTAIDAVLSRERVNCLRSLGNDSYAIGTTAQGLFIINGQGKLTEHFTSGEGLQNNNIRSVLLDRDRNLWLGLENGLDLVNYNTPVKHIYPDKTNPLKSNAIHIFNQRLYIGTSNGLYSVPLDMRQSNISNNTGAFTEVPGTKGLVWSLDEINGHLLMGHQDGPFVINNNSATSISTGQGACQIKLIPNTGDLIVGTYVGLQLLKYAEGNFTNQGMVNGIYESLTNIALDRDNVIWASHPYRGIFRLQVSADRKRIIRNTTYTEKNGLPSILNNRVYFIKDKLVAATQKGVYEYDKDNNRFVTSAFYQHVFDNASVEYLTEDAQHNIWFISNQRVGVIDFHKPSGKNNYTVTYFSELAGQTVKGWEYIYPYNAENVLIGSNNGIFHLNYRQYASTGTKFNVLLTTVKAIAEKDSLIFGGYFGPGKQAIPELSNHWDSFHFEYSTTLYAQKSNQEFSHKLIGFDKDWSVWSAKTEKDYTNLPYGRYTFSVKARNNLGAASQAVNYTFIVQPAWYQTVWAWMFYLLLLIFGVYAVIQYLRRRIDHHRAIHEKEQQRQSYLHSLELDRNDKEIMTLKNDKLETELNYKNKELATITMHLVDRGRTMLNIREELTSLIKKQNMPSLAHEFRSVFKLLSDIDKKDDDWNNFAIYFDQVHNNFLSVMKAKYPSLSPTDLKLCAYLRLNLTSKEIAQLLNISLKGVEISRYRVRKKLQLSTEVNLYNFLLEVTN</sequence>
<dbReference type="Gene3D" id="2.60.40.10">
    <property type="entry name" value="Immunoglobulins"/>
    <property type="match status" value="1"/>
</dbReference>
<evidence type="ECO:0000259" key="4">
    <source>
        <dbReference type="SMART" id="SM00421"/>
    </source>
</evidence>
<protein>
    <submittedName>
        <fullName evidence="5">Transcriptional regulator</fullName>
    </submittedName>
</protein>
<dbReference type="SUPFAM" id="SSF63829">
    <property type="entry name" value="Calcium-dependent phosphotriesterase"/>
    <property type="match status" value="3"/>
</dbReference>
<dbReference type="Gene3D" id="1.10.10.10">
    <property type="entry name" value="Winged helix-like DNA-binding domain superfamily/Winged helix DNA-binding domain"/>
    <property type="match status" value="1"/>
</dbReference>
<feature type="signal peptide" evidence="3">
    <location>
        <begin position="1"/>
        <end position="20"/>
    </location>
</feature>
<dbReference type="KEGG" id="mmab:HQ865_09100"/>
<dbReference type="Pfam" id="PF07495">
    <property type="entry name" value="Y_Y_Y"/>
    <property type="match status" value="1"/>
</dbReference>
<dbReference type="EMBL" id="CP054139">
    <property type="protein sequence ID" value="QKJ29905.1"/>
    <property type="molecule type" value="Genomic_DNA"/>
</dbReference>
<dbReference type="InterPro" id="IPR015943">
    <property type="entry name" value="WD40/YVTN_repeat-like_dom_sf"/>
</dbReference>
<dbReference type="PANTHER" id="PTHR43547:SF2">
    <property type="entry name" value="HYBRID SIGNAL TRANSDUCTION HISTIDINE KINASE C"/>
    <property type="match status" value="1"/>
</dbReference>
<evidence type="ECO:0000313" key="6">
    <source>
        <dbReference type="Proteomes" id="UP000505355"/>
    </source>
</evidence>
<dbReference type="InterPro" id="IPR013783">
    <property type="entry name" value="Ig-like_fold"/>
</dbReference>
<dbReference type="Proteomes" id="UP000505355">
    <property type="component" value="Chromosome"/>
</dbReference>
<proteinExistence type="predicted"/>
<dbReference type="Gene3D" id="2.130.10.10">
    <property type="entry name" value="YVTN repeat-like/Quinoprotein amine dehydrogenase"/>
    <property type="match status" value="3"/>
</dbReference>
<dbReference type="InterPro" id="IPR011110">
    <property type="entry name" value="Reg_prop"/>
</dbReference>
<keyword evidence="6" id="KW-1185">Reference proteome</keyword>
<evidence type="ECO:0000256" key="3">
    <source>
        <dbReference type="SAM" id="SignalP"/>
    </source>
</evidence>
<dbReference type="SMART" id="SM00421">
    <property type="entry name" value="HTH_LUXR"/>
    <property type="match status" value="1"/>
</dbReference>
<dbReference type="InterPro" id="IPR036388">
    <property type="entry name" value="WH-like_DNA-bd_sf"/>
</dbReference>
<dbReference type="Pfam" id="PF07494">
    <property type="entry name" value="Reg_prop"/>
    <property type="match status" value="1"/>
</dbReference>
<dbReference type="InterPro" id="IPR000792">
    <property type="entry name" value="Tscrpt_reg_LuxR_C"/>
</dbReference>
<feature type="transmembrane region" description="Helical" evidence="2">
    <location>
        <begin position="752"/>
        <end position="773"/>
    </location>
</feature>
<dbReference type="GO" id="GO:0006355">
    <property type="term" value="P:regulation of DNA-templated transcription"/>
    <property type="evidence" value="ECO:0007669"/>
    <property type="project" value="InterPro"/>
</dbReference>
<accession>A0A7D4Q8Y3</accession>
<reference evidence="5 6" key="1">
    <citation type="submission" date="2020-05" db="EMBL/GenBank/DDBJ databases">
        <title>Mucilaginibacter mali sp. nov.</title>
        <authorList>
            <person name="Kim H.S."/>
            <person name="Lee K.C."/>
            <person name="Suh M.K."/>
            <person name="Kim J.-S."/>
            <person name="Han K.-I."/>
            <person name="Eom M.K."/>
            <person name="Shin Y.K."/>
            <person name="Lee J.-S."/>
        </authorList>
    </citation>
    <scope>NUCLEOTIDE SEQUENCE [LARGE SCALE GENOMIC DNA]</scope>
    <source>
        <strain evidence="5 6">G2-14</strain>
    </source>
</reference>
<dbReference type="SUPFAM" id="SSF46894">
    <property type="entry name" value="C-terminal effector domain of the bipartite response regulators"/>
    <property type="match status" value="1"/>
</dbReference>
<gene>
    <name evidence="5" type="ORF">HQ865_09100</name>
</gene>
<dbReference type="InterPro" id="IPR011123">
    <property type="entry name" value="Y_Y_Y"/>
</dbReference>
<feature type="chain" id="PRO_5028835242" evidence="3">
    <location>
        <begin position="21"/>
        <end position="963"/>
    </location>
</feature>
<evidence type="ECO:0000256" key="2">
    <source>
        <dbReference type="SAM" id="Phobius"/>
    </source>
</evidence>
<dbReference type="AlphaFoldDB" id="A0A7D4Q8Y3"/>
<organism evidence="5 6">
    <name type="scientific">Mucilaginibacter mali</name>
    <dbReference type="NCBI Taxonomy" id="2740462"/>
    <lineage>
        <taxon>Bacteria</taxon>
        <taxon>Pseudomonadati</taxon>
        <taxon>Bacteroidota</taxon>
        <taxon>Sphingobacteriia</taxon>
        <taxon>Sphingobacteriales</taxon>
        <taxon>Sphingobacteriaceae</taxon>
        <taxon>Mucilaginibacter</taxon>
    </lineage>
</organism>
<dbReference type="RefSeq" id="WP_173414595.1">
    <property type="nucleotide sequence ID" value="NZ_CP054139.1"/>
</dbReference>
<keyword evidence="2" id="KW-0472">Membrane</keyword>
<keyword evidence="1" id="KW-0597">Phosphoprotein</keyword>
<dbReference type="GO" id="GO:0000155">
    <property type="term" value="F:phosphorelay sensor kinase activity"/>
    <property type="evidence" value="ECO:0007669"/>
    <property type="project" value="TreeGrafter"/>
</dbReference>
<evidence type="ECO:0000313" key="5">
    <source>
        <dbReference type="EMBL" id="QKJ29905.1"/>
    </source>
</evidence>
<dbReference type="InterPro" id="IPR016032">
    <property type="entry name" value="Sig_transdc_resp-reg_C-effctor"/>
</dbReference>